<dbReference type="Gene3D" id="3.20.20.150">
    <property type="entry name" value="Divalent-metal-dependent TIM barrel enzymes"/>
    <property type="match status" value="1"/>
</dbReference>
<accession>A0A6J4KCB6</accession>
<dbReference type="EC" id="5.3.1.-" evidence="2"/>
<dbReference type="InterPro" id="IPR036237">
    <property type="entry name" value="Xyl_isomerase-like_sf"/>
</dbReference>
<dbReference type="SUPFAM" id="SSF51658">
    <property type="entry name" value="Xylose isomerase-like"/>
    <property type="match status" value="1"/>
</dbReference>
<proteinExistence type="predicted"/>
<organism evidence="2">
    <name type="scientific">uncultured Cytophagales bacterium</name>
    <dbReference type="NCBI Taxonomy" id="158755"/>
    <lineage>
        <taxon>Bacteria</taxon>
        <taxon>Pseudomonadati</taxon>
        <taxon>Bacteroidota</taxon>
        <taxon>Sphingobacteriia</taxon>
        <taxon>Sphingobacteriales</taxon>
        <taxon>environmental samples</taxon>
    </lineage>
</organism>
<name>A0A6J4KCB6_9SPHI</name>
<evidence type="ECO:0000313" key="2">
    <source>
        <dbReference type="EMBL" id="CAA9301989.1"/>
    </source>
</evidence>
<sequence length="278" mass="31229">MNILMNLLLWTTEMDDDMGPVVETLKRTGFDGVEVPVFSTDLRKWQGWSRRLDDLGLSRTAVTFCGADDNPISPSPAGRQRAVDRLRRLTDCSHALGAPILSGPIHSALNVFTGQPATAEEWRWAVESTRQVARHAAPYGITLGIEYLNRFENYLLTCTADTLRFVRDVGHPRCRVMFDTFHANIEEKNIPDAFRQCAPEVVHIQVSENDRSTPGRGHVPWNAFFDALRQTGYAGSLSIEAFGRRQPDLAAATKIWRPMFDSEAQLARDGLAFLRDKV</sequence>
<dbReference type="GO" id="GO:0016853">
    <property type="term" value="F:isomerase activity"/>
    <property type="evidence" value="ECO:0007669"/>
    <property type="project" value="UniProtKB-KW"/>
</dbReference>
<dbReference type="AlphaFoldDB" id="A0A6J4KCB6"/>
<dbReference type="PANTHER" id="PTHR12110">
    <property type="entry name" value="HYDROXYPYRUVATE ISOMERASE"/>
    <property type="match status" value="1"/>
</dbReference>
<dbReference type="Pfam" id="PF01261">
    <property type="entry name" value="AP_endonuc_2"/>
    <property type="match status" value="1"/>
</dbReference>
<dbReference type="InterPro" id="IPR050312">
    <property type="entry name" value="IolE/XylAMocC-like"/>
</dbReference>
<reference evidence="2" key="1">
    <citation type="submission" date="2020-02" db="EMBL/GenBank/DDBJ databases">
        <authorList>
            <person name="Meier V. D."/>
        </authorList>
    </citation>
    <scope>NUCLEOTIDE SEQUENCE</scope>
    <source>
        <strain evidence="2">AVDCRST_MAG56</strain>
    </source>
</reference>
<feature type="domain" description="Xylose isomerase-like TIM barrel" evidence="1">
    <location>
        <begin position="23"/>
        <end position="276"/>
    </location>
</feature>
<dbReference type="EMBL" id="CADCTQ010000456">
    <property type="protein sequence ID" value="CAA9301989.1"/>
    <property type="molecule type" value="Genomic_DNA"/>
</dbReference>
<dbReference type="PANTHER" id="PTHR12110:SF41">
    <property type="entry name" value="INOSOSE DEHYDRATASE"/>
    <property type="match status" value="1"/>
</dbReference>
<evidence type="ECO:0000259" key="1">
    <source>
        <dbReference type="Pfam" id="PF01261"/>
    </source>
</evidence>
<protein>
    <submittedName>
        <fullName evidence="2">D-tagatose 3-epimerase</fullName>
        <ecNumber evidence="2">5.3.1.-</ecNumber>
    </submittedName>
</protein>
<keyword evidence="2" id="KW-0413">Isomerase</keyword>
<dbReference type="InterPro" id="IPR013022">
    <property type="entry name" value="Xyl_isomerase-like_TIM-brl"/>
</dbReference>
<gene>
    <name evidence="2" type="ORF">AVDCRST_MAG56-5504</name>
</gene>